<dbReference type="PANTHER" id="PTHR46558">
    <property type="entry name" value="TRACRIPTIONAL REGULATORY PROTEIN-RELATED-RELATED"/>
    <property type="match status" value="1"/>
</dbReference>
<dbReference type="PROSITE" id="PS50943">
    <property type="entry name" value="HTH_CROC1"/>
    <property type="match status" value="1"/>
</dbReference>
<dbReference type="PANTHER" id="PTHR46558:SF15">
    <property type="entry name" value="HELIX-TURN-HELIX DOMAIN PROTEIN"/>
    <property type="match status" value="1"/>
</dbReference>
<feature type="domain" description="HTH cro/C1-type" evidence="3">
    <location>
        <begin position="7"/>
        <end position="61"/>
    </location>
</feature>
<keyword evidence="1" id="KW-0238">DNA-binding</keyword>
<evidence type="ECO:0000256" key="1">
    <source>
        <dbReference type="ARBA" id="ARBA00023125"/>
    </source>
</evidence>
<keyword evidence="2" id="KW-0812">Transmembrane</keyword>
<name>A0A100YXC2_TRASO</name>
<evidence type="ECO:0000313" key="5">
    <source>
        <dbReference type="Proteomes" id="UP000054078"/>
    </source>
</evidence>
<evidence type="ECO:0000256" key="2">
    <source>
        <dbReference type="SAM" id="Phobius"/>
    </source>
</evidence>
<dbReference type="InterPro" id="IPR025016">
    <property type="entry name" value="DUF3955"/>
</dbReference>
<evidence type="ECO:0000259" key="3">
    <source>
        <dbReference type="PROSITE" id="PS50943"/>
    </source>
</evidence>
<keyword evidence="5" id="KW-1185">Reference proteome</keyword>
<dbReference type="Proteomes" id="UP000054078">
    <property type="component" value="Unassembled WGS sequence"/>
</dbReference>
<sequence length="173" mass="18745">MEFGERVKAVRTGAGLTQEQFASRLGVTRQAVSNWENGRNLPDIEVVIAISQTFGVSLDELILGGEDMTRKTGEQNDMADKLIRDGSEGRWMRMSLTMSIVGAVLIVVAAVLAVVAEISVSYVDASGMLHEDFWLVPVSYACAAAGVLVVLANFVAQLRRRKRLTGSYGPLGR</sequence>
<dbReference type="RefSeq" id="WP_059053699.1">
    <property type="nucleotide sequence ID" value="NZ_LOJF01000001.1"/>
</dbReference>
<dbReference type="InterPro" id="IPR010982">
    <property type="entry name" value="Lambda_DNA-bd_dom_sf"/>
</dbReference>
<dbReference type="Gene3D" id="1.10.260.40">
    <property type="entry name" value="lambda repressor-like DNA-binding domains"/>
    <property type="match status" value="1"/>
</dbReference>
<comment type="caution">
    <text evidence="4">The sequence shown here is derived from an EMBL/GenBank/DDBJ whole genome shotgun (WGS) entry which is preliminary data.</text>
</comment>
<feature type="transmembrane region" description="Helical" evidence="2">
    <location>
        <begin position="100"/>
        <end position="122"/>
    </location>
</feature>
<reference evidence="4 5" key="1">
    <citation type="submission" date="2015-12" db="EMBL/GenBank/DDBJ databases">
        <title>Draft Genome Sequence of Olsenella scatoligenes SK9K4T; a Producer of 3-Methylindole- (skatole) and 4-Methylphenol- (p-cresol) Isolated from Pig Feces.</title>
        <authorList>
            <person name="Li X."/>
            <person name="Borg B."/>
            <person name="Canibe N."/>
        </authorList>
    </citation>
    <scope>NUCLEOTIDE SEQUENCE [LARGE SCALE GENOMIC DNA]</scope>
    <source>
        <strain evidence="4 5">SK9K4</strain>
    </source>
</reference>
<dbReference type="SUPFAM" id="SSF47413">
    <property type="entry name" value="lambda repressor-like DNA-binding domains"/>
    <property type="match status" value="1"/>
</dbReference>
<gene>
    <name evidence="4" type="ORF">AUL39_03640</name>
</gene>
<dbReference type="OrthoDB" id="9805856at2"/>
<dbReference type="EMBL" id="LOJF01000001">
    <property type="protein sequence ID" value="KUH59418.1"/>
    <property type="molecule type" value="Genomic_DNA"/>
</dbReference>
<dbReference type="Pfam" id="PF13127">
    <property type="entry name" value="DUF3955"/>
    <property type="match status" value="1"/>
</dbReference>
<dbReference type="STRING" id="1299998.AUL39_03640"/>
<keyword evidence="2" id="KW-1133">Transmembrane helix</keyword>
<dbReference type="SMART" id="SM00530">
    <property type="entry name" value="HTH_XRE"/>
    <property type="match status" value="1"/>
</dbReference>
<accession>A0A100YXC2</accession>
<protein>
    <recommendedName>
        <fullName evidence="3">HTH cro/C1-type domain-containing protein</fullName>
    </recommendedName>
</protein>
<keyword evidence="2" id="KW-0472">Membrane</keyword>
<feature type="transmembrane region" description="Helical" evidence="2">
    <location>
        <begin position="134"/>
        <end position="156"/>
    </location>
</feature>
<dbReference type="Pfam" id="PF01381">
    <property type="entry name" value="HTH_3"/>
    <property type="match status" value="1"/>
</dbReference>
<dbReference type="GO" id="GO:0003677">
    <property type="term" value="F:DNA binding"/>
    <property type="evidence" value="ECO:0007669"/>
    <property type="project" value="UniProtKB-KW"/>
</dbReference>
<dbReference type="InterPro" id="IPR001387">
    <property type="entry name" value="Cro/C1-type_HTH"/>
</dbReference>
<organism evidence="4 5">
    <name type="scientific">Tractidigestivibacter scatoligenes</name>
    <name type="common">Olsenella scatoligenes</name>
    <dbReference type="NCBI Taxonomy" id="1299998"/>
    <lineage>
        <taxon>Bacteria</taxon>
        <taxon>Bacillati</taxon>
        <taxon>Actinomycetota</taxon>
        <taxon>Coriobacteriia</taxon>
        <taxon>Coriobacteriales</taxon>
        <taxon>Atopobiaceae</taxon>
        <taxon>Tractidigestivibacter</taxon>
    </lineage>
</organism>
<proteinExistence type="predicted"/>
<dbReference type="CDD" id="cd00093">
    <property type="entry name" value="HTH_XRE"/>
    <property type="match status" value="1"/>
</dbReference>
<dbReference type="AlphaFoldDB" id="A0A100YXC2"/>
<evidence type="ECO:0000313" key="4">
    <source>
        <dbReference type="EMBL" id="KUH59418.1"/>
    </source>
</evidence>